<dbReference type="GO" id="GO:0016740">
    <property type="term" value="F:transferase activity"/>
    <property type="evidence" value="ECO:0007669"/>
    <property type="project" value="UniProtKB-KW"/>
</dbReference>
<keyword evidence="2" id="KW-0808">Transferase</keyword>
<dbReference type="Gene3D" id="3.90.550.10">
    <property type="entry name" value="Spore Coat Polysaccharide Biosynthesis Protein SpsA, Chain A"/>
    <property type="match status" value="1"/>
</dbReference>
<proteinExistence type="predicted"/>
<evidence type="ECO:0000259" key="1">
    <source>
        <dbReference type="Pfam" id="PF00535"/>
    </source>
</evidence>
<dbReference type="Pfam" id="PF00535">
    <property type="entry name" value="Glycos_transf_2"/>
    <property type="match status" value="1"/>
</dbReference>
<dbReference type="CDD" id="cd00761">
    <property type="entry name" value="Glyco_tranf_GTA_type"/>
    <property type="match status" value="1"/>
</dbReference>
<feature type="domain" description="Glycosyltransferase 2-like" evidence="1">
    <location>
        <begin position="8"/>
        <end position="133"/>
    </location>
</feature>
<dbReference type="EMBL" id="SFAN01000015">
    <property type="protein sequence ID" value="TRV27026.1"/>
    <property type="molecule type" value="Genomic_DNA"/>
</dbReference>
<organism evidence="2 3">
    <name type="scientific">Microcystis flos-aquae Mf_WU_F_19750830_S460</name>
    <dbReference type="NCBI Taxonomy" id="2486237"/>
    <lineage>
        <taxon>Bacteria</taxon>
        <taxon>Bacillati</taxon>
        <taxon>Cyanobacteriota</taxon>
        <taxon>Cyanophyceae</taxon>
        <taxon>Oscillatoriophycideae</taxon>
        <taxon>Chroococcales</taxon>
        <taxon>Microcystaceae</taxon>
        <taxon>Microcystis</taxon>
    </lineage>
</organism>
<dbReference type="PANTHER" id="PTHR43685">
    <property type="entry name" value="GLYCOSYLTRANSFERASE"/>
    <property type="match status" value="1"/>
</dbReference>
<reference evidence="2 3" key="1">
    <citation type="submission" date="2019-01" db="EMBL/GenBank/DDBJ databases">
        <title>Coherence of Microcystis species and biogeography revealed through population genomics.</title>
        <authorList>
            <person name="Perez-Carrascal O.M."/>
            <person name="Terrat Y."/>
            <person name="Giani A."/>
            <person name="Fortin N."/>
            <person name="Tromas N."/>
            <person name="Shapiro B.J."/>
        </authorList>
    </citation>
    <scope>NUCLEOTIDE SEQUENCE [LARGE SCALE GENOMIC DNA]</scope>
    <source>
        <strain evidence="2">Mf_WU_F_19750830_S460</strain>
    </source>
</reference>
<dbReference type="Proteomes" id="UP000320730">
    <property type="component" value="Unassembled WGS sequence"/>
</dbReference>
<dbReference type="AlphaFoldDB" id="A0A552M3I0"/>
<dbReference type="InterPro" id="IPR001173">
    <property type="entry name" value="Glyco_trans_2-like"/>
</dbReference>
<comment type="caution">
    <text evidence="2">The sequence shown here is derived from an EMBL/GenBank/DDBJ whole genome shotgun (WGS) entry which is preliminary data.</text>
</comment>
<name>A0A552M3I0_9CHRO</name>
<evidence type="ECO:0000313" key="2">
    <source>
        <dbReference type="EMBL" id="TRV27026.1"/>
    </source>
</evidence>
<dbReference type="PANTHER" id="PTHR43685:SF11">
    <property type="entry name" value="GLYCOSYLTRANSFERASE TAGX-RELATED"/>
    <property type="match status" value="1"/>
</dbReference>
<protein>
    <submittedName>
        <fullName evidence="2">Glycosyltransferase family 2 protein</fullName>
    </submittedName>
</protein>
<gene>
    <name evidence="2" type="ORF">EWV40_02180</name>
</gene>
<evidence type="ECO:0000313" key="3">
    <source>
        <dbReference type="Proteomes" id="UP000320730"/>
    </source>
</evidence>
<accession>A0A552M3I0</accession>
<sequence length="317" mass="36939">MNAYPLVSIIIPAYNTESYIAKAIQSAQEQTLTNIEIIVIDDCSTDNTLAIAQSFNDPRIIIIHNSENIGVASTRNKAIKLAKGSWLALLDSDDWYEPNRLETLLEVAQTKQADLVGDDLYFIYDQSPFPWTTVIKMSGQTLAHPLVLEPISFITKQKFESKSLFVTMTKPIINRQFLLAHNLEYDPTLRQGQDYWFYLDCLLKEAKFIFYPYPYYYQRIRSDSLIQEKSSLRLEFYRRANQKFLEKTEVKNSPDLTRALVNNLHHLQRFKNYYKVVEPLKDGKFLEATQALNLDFLLLFLQRIPQILANRLTKETF</sequence>
<dbReference type="InterPro" id="IPR050834">
    <property type="entry name" value="Glycosyltransf_2"/>
</dbReference>
<dbReference type="SUPFAM" id="SSF53448">
    <property type="entry name" value="Nucleotide-diphospho-sugar transferases"/>
    <property type="match status" value="1"/>
</dbReference>
<dbReference type="InterPro" id="IPR029044">
    <property type="entry name" value="Nucleotide-diphossugar_trans"/>
</dbReference>